<proteinExistence type="predicted"/>
<dbReference type="AlphaFoldDB" id="A0A9X4RJL9"/>
<comment type="caution">
    <text evidence="2">The sequence shown here is derived from an EMBL/GenBank/DDBJ whole genome shotgun (WGS) entry which is preliminary data.</text>
</comment>
<dbReference type="EMBL" id="VBTY01000227">
    <property type="protein sequence ID" value="MDG3496771.1"/>
    <property type="molecule type" value="Genomic_DNA"/>
</dbReference>
<dbReference type="RefSeq" id="WP_009628965.1">
    <property type="nucleotide sequence ID" value="NZ_VBTY01000227.1"/>
</dbReference>
<keyword evidence="1" id="KW-0812">Transmembrane</keyword>
<accession>A0A9X4RJL9</accession>
<feature type="transmembrane region" description="Helical" evidence="1">
    <location>
        <begin position="36"/>
        <end position="56"/>
    </location>
</feature>
<evidence type="ECO:0000313" key="3">
    <source>
        <dbReference type="Proteomes" id="UP001152872"/>
    </source>
</evidence>
<organism evidence="2 3">
    <name type="scientific">Pseudanabaena catenata USMAC16</name>
    <dbReference type="NCBI Taxonomy" id="1855837"/>
    <lineage>
        <taxon>Bacteria</taxon>
        <taxon>Bacillati</taxon>
        <taxon>Cyanobacteriota</taxon>
        <taxon>Cyanophyceae</taxon>
        <taxon>Pseudanabaenales</taxon>
        <taxon>Pseudanabaenaceae</taxon>
        <taxon>Pseudanabaena</taxon>
    </lineage>
</organism>
<feature type="transmembrane region" description="Helical" evidence="1">
    <location>
        <begin position="6"/>
        <end position="24"/>
    </location>
</feature>
<gene>
    <name evidence="2" type="ORF">FEV09_19715</name>
</gene>
<keyword evidence="1" id="KW-1133">Transmembrane helix</keyword>
<evidence type="ECO:0000313" key="2">
    <source>
        <dbReference type="EMBL" id="MDG3496771.1"/>
    </source>
</evidence>
<keyword evidence="1" id="KW-0472">Membrane</keyword>
<reference evidence="2" key="1">
    <citation type="submission" date="2019-05" db="EMBL/GenBank/DDBJ databases">
        <title>Whole genome sequencing of Pseudanabaena catenata USMAC16.</title>
        <authorList>
            <person name="Khan Z."/>
            <person name="Omar W.M."/>
            <person name="Convey P."/>
            <person name="Merican F."/>
            <person name="Najimudin N."/>
        </authorList>
    </citation>
    <scope>NUCLEOTIDE SEQUENCE</scope>
    <source>
        <strain evidence="2">USMAC16</strain>
    </source>
</reference>
<dbReference type="Proteomes" id="UP001152872">
    <property type="component" value="Unassembled WGS sequence"/>
</dbReference>
<keyword evidence="3" id="KW-1185">Reference proteome</keyword>
<feature type="transmembrane region" description="Helical" evidence="1">
    <location>
        <begin position="62"/>
        <end position="81"/>
    </location>
</feature>
<feature type="transmembrane region" description="Helical" evidence="1">
    <location>
        <begin position="93"/>
        <end position="115"/>
    </location>
</feature>
<evidence type="ECO:0000256" key="1">
    <source>
        <dbReference type="SAM" id="Phobius"/>
    </source>
</evidence>
<protein>
    <recommendedName>
        <fullName evidence="4">DUF1761 domain-containing protein</fullName>
    </recommendedName>
</protein>
<name>A0A9X4RJL9_9CYAN</name>
<sequence length="116" mass="12640">MHFFYDAIACGFLAALTWMGLVWMSPDRPIDSGKAWVQGVSLVAIANILMWIVLAGFNLRLIPLWAFCFLGVNVAIAYLVFPLCEGIKIPRIWALAIHPIAIAVMSILLGGAVGIL</sequence>
<evidence type="ECO:0008006" key="4">
    <source>
        <dbReference type="Google" id="ProtNLM"/>
    </source>
</evidence>